<dbReference type="EMBL" id="JBBMEW010000041">
    <property type="protein sequence ID" value="MEQ2529560.1"/>
    <property type="molecule type" value="Genomic_DNA"/>
</dbReference>
<comment type="caution">
    <text evidence="1">The sequence shown here is derived from an EMBL/GenBank/DDBJ whole genome shotgun (WGS) entry which is preliminary data.</text>
</comment>
<protein>
    <submittedName>
        <fullName evidence="1">Uncharacterized protein</fullName>
    </submittedName>
</protein>
<evidence type="ECO:0000313" key="2">
    <source>
        <dbReference type="Proteomes" id="UP001439875"/>
    </source>
</evidence>
<organism evidence="1 2">
    <name type="scientific">Robertmurraya yapensis</name>
    <name type="common">ex Hitch et al 2024</name>
    <dbReference type="NCBI Taxonomy" id="3133160"/>
    <lineage>
        <taxon>Bacteria</taxon>
        <taxon>Bacillati</taxon>
        <taxon>Bacillota</taxon>
        <taxon>Bacilli</taxon>
        <taxon>Bacillales</taxon>
        <taxon>Bacillaceae</taxon>
        <taxon>Robertmurraya</taxon>
    </lineage>
</organism>
<name>A0ACC6SHN6_9BACI</name>
<dbReference type="Proteomes" id="UP001439875">
    <property type="component" value="Unassembled WGS sequence"/>
</dbReference>
<accession>A0ACC6SHN6</accession>
<reference evidence="1" key="1">
    <citation type="submission" date="2024-03" db="EMBL/GenBank/DDBJ databases">
        <title>Human intestinal bacterial collection.</title>
        <authorList>
            <person name="Pauvert C."/>
            <person name="Hitch T.C.A."/>
            <person name="Clavel T."/>
        </authorList>
    </citation>
    <scope>NUCLEOTIDE SEQUENCE</scope>
    <source>
        <strain evidence="1">CLA-AA-H227</strain>
    </source>
</reference>
<evidence type="ECO:0000313" key="1">
    <source>
        <dbReference type="EMBL" id="MEQ2529560.1"/>
    </source>
</evidence>
<sequence>MENIYRNINQFFSQHKYDIKMPFDAHIHINQEWRTFIRTEKLLGMKDDYLSVHREQIDHYEFFEHIPNPQISLHTVHIRHYEEKRIAEVYFTKFIQHKNIEECKTFYSPVYLYEKFVKQDDFEPYKEGIADITDLGRIWIDIDKTPDAFKKQREIAYLKANDECFYNWVNSDPDITTTNSKSLEEHFEKYRKRWKIKADGTSSFFKDAPKPGFI</sequence>
<gene>
    <name evidence="1" type="ORF">WMO40_23080</name>
</gene>
<proteinExistence type="predicted"/>
<keyword evidence="2" id="KW-1185">Reference proteome</keyword>